<evidence type="ECO:0000313" key="15">
    <source>
        <dbReference type="Proteomes" id="UP000019681"/>
    </source>
</evidence>
<dbReference type="HAMAP" id="MF_00129">
    <property type="entry name" value="MnmG_GidA"/>
    <property type="match status" value="1"/>
</dbReference>
<protein>
    <recommendedName>
        <fullName evidence="4 12">tRNA uridine 5-carboxymethylaminomethyl modification enzyme MnmG</fullName>
    </recommendedName>
    <alternativeName>
        <fullName evidence="11 12">Glucose-inhibited division protein A</fullName>
    </alternativeName>
</protein>
<dbReference type="FunFam" id="1.10.150.570:FF:000001">
    <property type="entry name" value="tRNA uridine 5-carboxymethylaminomethyl modification enzyme MnmG"/>
    <property type="match status" value="1"/>
</dbReference>
<evidence type="ECO:0000256" key="1">
    <source>
        <dbReference type="ARBA" id="ARBA00001974"/>
    </source>
</evidence>
<evidence type="ECO:0000256" key="5">
    <source>
        <dbReference type="ARBA" id="ARBA00022490"/>
    </source>
</evidence>
<gene>
    <name evidence="12" type="primary">mnmG</name>
    <name evidence="12" type="synonym">gidA</name>
    <name evidence="14" type="ORF">Q428_06710</name>
</gene>
<dbReference type="InterPro" id="IPR004416">
    <property type="entry name" value="MnmG"/>
</dbReference>
<evidence type="ECO:0000256" key="11">
    <source>
        <dbReference type="ARBA" id="ARBA00031800"/>
    </source>
</evidence>
<comment type="function">
    <text evidence="2 12">NAD-binding protein involved in the addition of a carboxymethylaminomethyl (cmnm) group at the wobble position (U34) of certain tRNAs, forming tRNA-cmnm(5)s(2)U34.</text>
</comment>
<feature type="domain" description="tRNA uridine 5-carboxymethylaminomethyl modification enzyme C-terminal subdomain" evidence="13">
    <location>
        <begin position="544"/>
        <end position="615"/>
    </location>
</feature>
<dbReference type="Pfam" id="PF01134">
    <property type="entry name" value="GIDA"/>
    <property type="match status" value="1"/>
</dbReference>
<sequence length="626" mass="70780">MYNAGTYDVIVVGAGHAGCEAVLAAARMGCKTLLITLNLDSIALMPCNPAIGGTAKGHLVREVDALGGQMGINIDKTYIQSRMLNTAKGPAVHSLRAQADKKKYQFTMKHTLELEENVTIKEDEVVELDVKENKIVGLKTRNGAYYECKAAVITTGTYLRSRIIIGEVNYSGGPNGLFPANELSKSLLDLGVALRRFKTGTPARINRRTIDFSKMVIQPGDEVVTPFSFMSDNIEREQIPCYLTYTTEETKKIIQENMHRSPLYTGVIEGIGPRYCPSIEDKVMRFPDKEKHQIFVEPEGEDTEEMYIQGMSSSLPEDVQIKMYRSMIGLENCEISRTAYAIEYDCIDPTQLDRSLELKKIQGLFFAGQINGSSGYEEAAAQGIIAGINAALKCKNKEPFILDRSDAYIGVLIDDLVTKGTNEPYRMMTSRSEYRLLLRQDNADARLTPRGYEIGLVTEERYKRYLEKRETIEKEIERMKTTRVSPTEEVLAFLEKNNSAEIKSGITLYELIKRPELGYFILAEIDKERKPLRREICEAVEIEIKYEGYIEKQLQQVRQFKKMEERKIPKDLDYNEINGLRLEAKQKLSQIKPDNIGQASRISGVSPADISVLLIHLEQLRRKKGE</sequence>
<dbReference type="InterPro" id="IPR020595">
    <property type="entry name" value="MnmG-rel_CS"/>
</dbReference>
<dbReference type="Pfam" id="PF21680">
    <property type="entry name" value="GIDA_C_1st"/>
    <property type="match status" value="1"/>
</dbReference>
<keyword evidence="8 12" id="KW-0274">FAD</keyword>
<dbReference type="FunFam" id="3.50.50.60:FF:000063">
    <property type="entry name" value="tRNA uridine 5-carboxymethylaminomethyl modification enzyme MnmG"/>
    <property type="match status" value="1"/>
</dbReference>
<dbReference type="Gene3D" id="3.50.50.60">
    <property type="entry name" value="FAD/NAD(P)-binding domain"/>
    <property type="match status" value="2"/>
</dbReference>
<evidence type="ECO:0000256" key="2">
    <source>
        <dbReference type="ARBA" id="ARBA00003717"/>
    </source>
</evidence>
<dbReference type="InterPro" id="IPR047001">
    <property type="entry name" value="MnmG_C_subdom"/>
</dbReference>
<dbReference type="InterPro" id="IPR036188">
    <property type="entry name" value="FAD/NAD-bd_sf"/>
</dbReference>
<dbReference type="SUPFAM" id="SSF51905">
    <property type="entry name" value="FAD/NAD(P)-binding domain"/>
    <property type="match status" value="1"/>
</dbReference>
<dbReference type="InterPro" id="IPR040131">
    <property type="entry name" value="MnmG_N"/>
</dbReference>
<dbReference type="InterPro" id="IPR044920">
    <property type="entry name" value="MnmG_C_subdom_sf"/>
</dbReference>
<evidence type="ECO:0000256" key="12">
    <source>
        <dbReference type="HAMAP-Rule" id="MF_00129"/>
    </source>
</evidence>
<reference evidence="14 15" key="1">
    <citation type="journal article" date="2014" name="Genome Announc.">
        <title>Draft Genome Sequence of Fervidicella metallireducens Strain AeBT, an Iron-Reducing Thermoanaerobe from the Great Artesian Basin.</title>
        <authorList>
            <person name="Patel B.K."/>
        </authorList>
    </citation>
    <scope>NUCLEOTIDE SEQUENCE [LARGE SCALE GENOMIC DNA]</scope>
    <source>
        <strain evidence="14 15">AeB</strain>
    </source>
</reference>
<feature type="binding site" evidence="12">
    <location>
        <begin position="13"/>
        <end position="18"/>
    </location>
    <ligand>
        <name>FAD</name>
        <dbReference type="ChEBI" id="CHEBI:57692"/>
    </ligand>
</feature>
<comment type="similarity">
    <text evidence="3 12">Belongs to the MnmG family.</text>
</comment>
<dbReference type="SMART" id="SM01228">
    <property type="entry name" value="GIDA_assoc_3"/>
    <property type="match status" value="1"/>
</dbReference>
<dbReference type="FunFam" id="3.50.50.60:FF:000002">
    <property type="entry name" value="tRNA uridine 5-carboxymethylaminomethyl modification enzyme MnmG"/>
    <property type="match status" value="1"/>
</dbReference>
<evidence type="ECO:0000256" key="3">
    <source>
        <dbReference type="ARBA" id="ARBA00007653"/>
    </source>
</evidence>
<dbReference type="GO" id="GO:0030488">
    <property type="term" value="P:tRNA methylation"/>
    <property type="evidence" value="ECO:0007669"/>
    <property type="project" value="TreeGrafter"/>
</dbReference>
<dbReference type="OrthoDB" id="9815560at2"/>
<evidence type="ECO:0000259" key="13">
    <source>
        <dbReference type="SMART" id="SM01228"/>
    </source>
</evidence>
<evidence type="ECO:0000256" key="6">
    <source>
        <dbReference type="ARBA" id="ARBA00022630"/>
    </source>
</evidence>
<keyword evidence="7 12" id="KW-0819">tRNA processing</keyword>
<accession>A0A017RVN1</accession>
<dbReference type="NCBIfam" id="TIGR00136">
    <property type="entry name" value="mnmG_gidA"/>
    <property type="match status" value="1"/>
</dbReference>
<feature type="binding site" evidence="12">
    <location>
        <begin position="272"/>
        <end position="286"/>
    </location>
    <ligand>
        <name>NAD(+)</name>
        <dbReference type="ChEBI" id="CHEBI:57540"/>
    </ligand>
</feature>
<dbReference type="EMBL" id="AZQP01000016">
    <property type="protein sequence ID" value="EYE88646.1"/>
    <property type="molecule type" value="Genomic_DNA"/>
</dbReference>
<keyword evidence="15" id="KW-1185">Reference proteome</keyword>
<keyword evidence="9 12" id="KW-0520">NAD</keyword>
<dbReference type="AlphaFoldDB" id="A0A017RVN1"/>
<comment type="caution">
    <text evidence="12">Lacks conserved residue(s) required for the propagation of feature annotation.</text>
</comment>
<dbReference type="FunFam" id="1.10.10.1800:FF:000001">
    <property type="entry name" value="tRNA uridine 5-carboxymethylaminomethyl modification enzyme MnmG"/>
    <property type="match status" value="1"/>
</dbReference>
<dbReference type="InterPro" id="IPR049312">
    <property type="entry name" value="GIDA_C_N"/>
</dbReference>
<dbReference type="STRING" id="1403537.Q428_06710"/>
<dbReference type="Gene3D" id="1.10.10.1800">
    <property type="entry name" value="tRNA uridine 5-carboxymethylaminomethyl modification enzyme MnmG/GidA"/>
    <property type="match status" value="1"/>
</dbReference>
<dbReference type="InterPro" id="IPR026904">
    <property type="entry name" value="MnmG_C"/>
</dbReference>
<dbReference type="PROSITE" id="PS01281">
    <property type="entry name" value="GIDA_2"/>
    <property type="match status" value="1"/>
</dbReference>
<dbReference type="GO" id="GO:0005829">
    <property type="term" value="C:cytosol"/>
    <property type="evidence" value="ECO:0007669"/>
    <property type="project" value="TreeGrafter"/>
</dbReference>
<keyword evidence="5 12" id="KW-0963">Cytoplasm</keyword>
<evidence type="ECO:0000256" key="8">
    <source>
        <dbReference type="ARBA" id="ARBA00022827"/>
    </source>
</evidence>
<comment type="cofactor">
    <cofactor evidence="1 12">
        <name>FAD</name>
        <dbReference type="ChEBI" id="CHEBI:57692"/>
    </cofactor>
</comment>
<dbReference type="PRINTS" id="PR00411">
    <property type="entry name" value="PNDRDTASEI"/>
</dbReference>
<comment type="subcellular location">
    <subcellularLocation>
        <location evidence="12">Cytoplasm</location>
    </subcellularLocation>
</comment>
<dbReference type="PANTHER" id="PTHR11806:SF0">
    <property type="entry name" value="PROTEIN MTO1 HOMOLOG, MITOCHONDRIAL"/>
    <property type="match status" value="1"/>
</dbReference>
<evidence type="ECO:0000256" key="4">
    <source>
        <dbReference type="ARBA" id="ARBA00020461"/>
    </source>
</evidence>
<evidence type="ECO:0000256" key="9">
    <source>
        <dbReference type="ARBA" id="ARBA00023027"/>
    </source>
</evidence>
<dbReference type="Proteomes" id="UP000019681">
    <property type="component" value="Unassembled WGS sequence"/>
</dbReference>
<dbReference type="Pfam" id="PF13932">
    <property type="entry name" value="SAM_GIDA_C"/>
    <property type="match status" value="1"/>
</dbReference>
<dbReference type="GO" id="GO:0002098">
    <property type="term" value="P:tRNA wobble uridine modification"/>
    <property type="evidence" value="ECO:0007669"/>
    <property type="project" value="InterPro"/>
</dbReference>
<organism evidence="14 15">
    <name type="scientific">Fervidicella metallireducens AeB</name>
    <dbReference type="NCBI Taxonomy" id="1403537"/>
    <lineage>
        <taxon>Bacteria</taxon>
        <taxon>Bacillati</taxon>
        <taxon>Bacillota</taxon>
        <taxon>Clostridia</taxon>
        <taxon>Eubacteriales</taxon>
        <taxon>Clostridiaceae</taxon>
        <taxon>Fervidicella</taxon>
    </lineage>
</organism>
<keyword evidence="6 12" id="KW-0285">Flavoprotein</keyword>
<dbReference type="InterPro" id="IPR002218">
    <property type="entry name" value="MnmG-rel"/>
</dbReference>
<comment type="subunit">
    <text evidence="10 12">Homodimer. Heterotetramer of two MnmE and two MnmG subunits.</text>
</comment>
<dbReference type="RefSeq" id="WP_035379289.1">
    <property type="nucleotide sequence ID" value="NZ_AZQP01000016.1"/>
</dbReference>
<dbReference type="PANTHER" id="PTHR11806">
    <property type="entry name" value="GLUCOSE INHIBITED DIVISION PROTEIN A"/>
    <property type="match status" value="1"/>
</dbReference>
<name>A0A017RVN1_9CLOT</name>
<dbReference type="PROSITE" id="PS01280">
    <property type="entry name" value="GIDA_1"/>
    <property type="match status" value="1"/>
</dbReference>
<evidence type="ECO:0000313" key="14">
    <source>
        <dbReference type="EMBL" id="EYE88646.1"/>
    </source>
</evidence>
<evidence type="ECO:0000256" key="7">
    <source>
        <dbReference type="ARBA" id="ARBA00022694"/>
    </source>
</evidence>
<proteinExistence type="inferred from homology"/>
<comment type="caution">
    <text evidence="14">The sequence shown here is derived from an EMBL/GenBank/DDBJ whole genome shotgun (WGS) entry which is preliminary data.</text>
</comment>
<evidence type="ECO:0000256" key="10">
    <source>
        <dbReference type="ARBA" id="ARBA00025948"/>
    </source>
</evidence>
<dbReference type="Gene3D" id="1.10.150.570">
    <property type="entry name" value="GidA associated domain, C-terminal subdomain"/>
    <property type="match status" value="1"/>
</dbReference>
<dbReference type="GO" id="GO:0050660">
    <property type="term" value="F:flavin adenine dinucleotide binding"/>
    <property type="evidence" value="ECO:0007669"/>
    <property type="project" value="UniProtKB-UniRule"/>
</dbReference>